<dbReference type="RefSeq" id="WP_419151660.1">
    <property type="nucleotide sequence ID" value="NZ_JAUSTR010000003.1"/>
</dbReference>
<evidence type="ECO:0000259" key="8">
    <source>
        <dbReference type="Pfam" id="PF05504"/>
    </source>
</evidence>
<reference evidence="10 11" key="1">
    <citation type="submission" date="2023-07" db="EMBL/GenBank/DDBJ databases">
        <title>Genomic Encyclopedia of Type Strains, Phase IV (KMG-IV): sequencing the most valuable type-strain genomes for metagenomic binning, comparative biology and taxonomic classification.</title>
        <authorList>
            <person name="Goeker M."/>
        </authorList>
    </citation>
    <scope>NUCLEOTIDE SEQUENCE [LARGE SCALE GENOMIC DNA]</scope>
    <source>
        <strain evidence="10 11">DSM 19092</strain>
    </source>
</reference>
<comment type="similarity">
    <text evidence="2">Belongs to the GerABKC lipoprotein family.</text>
</comment>
<keyword evidence="11" id="KW-1185">Reference proteome</keyword>
<dbReference type="Pfam" id="PF05504">
    <property type="entry name" value="Spore_GerAC"/>
    <property type="match status" value="1"/>
</dbReference>
<name>A0ABT9VME7_9BACI</name>
<dbReference type="PANTHER" id="PTHR35789:SF1">
    <property type="entry name" value="SPORE GERMINATION PROTEIN B3"/>
    <property type="match status" value="1"/>
</dbReference>
<evidence type="ECO:0000256" key="5">
    <source>
        <dbReference type="ARBA" id="ARBA00023136"/>
    </source>
</evidence>
<keyword evidence="4" id="KW-0732">Signal</keyword>
<organism evidence="10 11">
    <name type="scientific">Aeribacillus alveayuensis</name>
    <dbReference type="NCBI Taxonomy" id="279215"/>
    <lineage>
        <taxon>Bacteria</taxon>
        <taxon>Bacillati</taxon>
        <taxon>Bacillota</taxon>
        <taxon>Bacilli</taxon>
        <taxon>Bacillales</taxon>
        <taxon>Bacillaceae</taxon>
        <taxon>Aeribacillus</taxon>
    </lineage>
</organism>
<dbReference type="NCBIfam" id="TIGR02887">
    <property type="entry name" value="spore_ger_x_C"/>
    <property type="match status" value="1"/>
</dbReference>
<dbReference type="InterPro" id="IPR008844">
    <property type="entry name" value="Spore_GerAC-like"/>
</dbReference>
<protein>
    <submittedName>
        <fullName evidence="10">Ger(X)C family germination protein</fullName>
    </submittedName>
</protein>
<evidence type="ECO:0000259" key="9">
    <source>
        <dbReference type="Pfam" id="PF25198"/>
    </source>
</evidence>
<keyword evidence="7" id="KW-0449">Lipoprotein</keyword>
<evidence type="ECO:0000256" key="3">
    <source>
        <dbReference type="ARBA" id="ARBA00022544"/>
    </source>
</evidence>
<evidence type="ECO:0000256" key="6">
    <source>
        <dbReference type="ARBA" id="ARBA00023139"/>
    </source>
</evidence>
<gene>
    <name evidence="10" type="ORF">J2S06_001207</name>
</gene>
<evidence type="ECO:0000313" key="10">
    <source>
        <dbReference type="EMBL" id="MDQ0162131.1"/>
    </source>
</evidence>
<keyword evidence="5" id="KW-0472">Membrane</keyword>
<dbReference type="InterPro" id="IPR057336">
    <property type="entry name" value="GerAC_N"/>
</dbReference>
<dbReference type="InterPro" id="IPR038501">
    <property type="entry name" value="Spore_GerAC_C_sf"/>
</dbReference>
<sequence length="394" mass="45272">MKKINFIYKIILLILLFMLNGCGQQSEIDRMLYVHVMGVDIVDDKYEVYVQIINLESKGGKSDNSSGGGGEQAIVGKGRGETVMDAIFNLYEASQRKIFWGHLSSVIFSERFLKEKGIEGIRKVVEMVGRNRETRYTIWMLGTTSKIQDLLTTFPTLNLSPIFTKLGDPIENYRQSSLVMPISLNHFIYNLTEPGGTVKIPLIRSIENYWHGDKTSEGTLIVDGYIFIDKDGFKGLLKDENMAGLKWFQPQADRVYLCLCREDQAPIFLVFDDIKIKTKPQVKNDRATFTINISVKGVVEELNQNVSKQFINEEAAKQIKEEIKRTYKKGLEMEADVYQLSEILYRNDPKAWKRLGFDKKFLLTEDSIQSIKVDAHIMESEKVKLEKMKIFNEK</sequence>
<dbReference type="Proteomes" id="UP001225646">
    <property type="component" value="Unassembled WGS sequence"/>
</dbReference>
<accession>A0ABT9VME7</accession>
<evidence type="ECO:0000313" key="11">
    <source>
        <dbReference type="Proteomes" id="UP001225646"/>
    </source>
</evidence>
<keyword evidence="6" id="KW-0564">Palmitate</keyword>
<dbReference type="PANTHER" id="PTHR35789">
    <property type="entry name" value="SPORE GERMINATION PROTEIN B3"/>
    <property type="match status" value="1"/>
</dbReference>
<keyword evidence="3" id="KW-0309">Germination</keyword>
<dbReference type="InterPro" id="IPR046953">
    <property type="entry name" value="Spore_GerAC-like_C"/>
</dbReference>
<evidence type="ECO:0000256" key="2">
    <source>
        <dbReference type="ARBA" id="ARBA00007886"/>
    </source>
</evidence>
<feature type="domain" description="Spore germination GerAC-like C-terminal" evidence="8">
    <location>
        <begin position="226"/>
        <end position="379"/>
    </location>
</feature>
<evidence type="ECO:0000256" key="1">
    <source>
        <dbReference type="ARBA" id="ARBA00004635"/>
    </source>
</evidence>
<dbReference type="Gene3D" id="3.30.300.210">
    <property type="entry name" value="Nutrient germinant receptor protein C, domain 3"/>
    <property type="match status" value="1"/>
</dbReference>
<evidence type="ECO:0000256" key="4">
    <source>
        <dbReference type="ARBA" id="ARBA00022729"/>
    </source>
</evidence>
<comment type="subcellular location">
    <subcellularLocation>
        <location evidence="1">Membrane</location>
        <topology evidence="1">Lipid-anchor</topology>
    </subcellularLocation>
</comment>
<proteinExistence type="inferred from homology"/>
<comment type="caution">
    <text evidence="10">The sequence shown here is derived from an EMBL/GenBank/DDBJ whole genome shotgun (WGS) entry which is preliminary data.</text>
</comment>
<dbReference type="Pfam" id="PF25198">
    <property type="entry name" value="Spore_GerAC_N"/>
    <property type="match status" value="1"/>
</dbReference>
<dbReference type="EMBL" id="JAUSTR010000003">
    <property type="protein sequence ID" value="MDQ0162131.1"/>
    <property type="molecule type" value="Genomic_DNA"/>
</dbReference>
<evidence type="ECO:0000256" key="7">
    <source>
        <dbReference type="ARBA" id="ARBA00023288"/>
    </source>
</evidence>
<feature type="domain" description="Spore germination protein N-terminal" evidence="9">
    <location>
        <begin position="25"/>
        <end position="204"/>
    </location>
</feature>